<feature type="compositionally biased region" description="Polar residues" evidence="1">
    <location>
        <begin position="319"/>
        <end position="332"/>
    </location>
</feature>
<feature type="compositionally biased region" description="Low complexity" evidence="1">
    <location>
        <begin position="333"/>
        <end position="357"/>
    </location>
</feature>
<feature type="compositionally biased region" description="Polar residues" evidence="1">
    <location>
        <begin position="581"/>
        <end position="593"/>
    </location>
</feature>
<evidence type="ECO:0000313" key="3">
    <source>
        <dbReference type="EMBL" id="EPS36157.1"/>
    </source>
</evidence>
<evidence type="ECO:0000256" key="1">
    <source>
        <dbReference type="SAM" id="MobiDB-lite"/>
    </source>
</evidence>
<proteinExistence type="predicted"/>
<feature type="region of interest" description="Disordered" evidence="1">
    <location>
        <begin position="245"/>
        <end position="461"/>
    </location>
</feature>
<name>S8BLM9_DACHA</name>
<dbReference type="HOGENOM" id="CLU_303636_0_0_1"/>
<keyword evidence="4" id="KW-1185">Reference proteome</keyword>
<dbReference type="OMA" id="KTANCET"/>
<feature type="compositionally biased region" description="Polar residues" evidence="1">
    <location>
        <begin position="407"/>
        <end position="432"/>
    </location>
</feature>
<feature type="compositionally biased region" description="Basic and acidic residues" evidence="1">
    <location>
        <begin position="594"/>
        <end position="604"/>
    </location>
</feature>
<reference evidence="3 4" key="1">
    <citation type="journal article" date="2013" name="PLoS Genet.">
        <title>Genomic mechanisms accounting for the adaptation to parasitism in nematode-trapping fungi.</title>
        <authorList>
            <person name="Meerupati T."/>
            <person name="Andersson K.M."/>
            <person name="Friman E."/>
            <person name="Kumar D."/>
            <person name="Tunlid A."/>
            <person name="Ahren D."/>
        </authorList>
    </citation>
    <scope>NUCLEOTIDE SEQUENCE [LARGE SCALE GENOMIC DNA]</scope>
    <source>
        <strain evidence="3 4">CBS 200.50</strain>
    </source>
</reference>
<feature type="chain" id="PRO_5004548456" evidence="2">
    <location>
        <begin position="27"/>
        <end position="1005"/>
    </location>
</feature>
<evidence type="ECO:0000256" key="2">
    <source>
        <dbReference type="SAM" id="SignalP"/>
    </source>
</evidence>
<feature type="region of interest" description="Disordered" evidence="1">
    <location>
        <begin position="493"/>
        <end position="535"/>
    </location>
</feature>
<protein>
    <submittedName>
        <fullName evidence="3">Uncharacterized protein</fullName>
    </submittedName>
</protein>
<dbReference type="Proteomes" id="UP000015100">
    <property type="component" value="Unassembled WGS sequence"/>
</dbReference>
<gene>
    <name evidence="3" type="ORF">H072_10282</name>
</gene>
<feature type="compositionally biased region" description="Polar residues" evidence="1">
    <location>
        <begin position="517"/>
        <end position="527"/>
    </location>
</feature>
<dbReference type="EMBL" id="AQGS01000958">
    <property type="protein sequence ID" value="EPS36157.1"/>
    <property type="molecule type" value="Genomic_DNA"/>
</dbReference>
<feature type="compositionally biased region" description="Polar residues" evidence="1">
    <location>
        <begin position="246"/>
        <end position="276"/>
    </location>
</feature>
<sequence length="1005" mass="111757">MANLKLIKVSTKLLLCGLLSTSRTTAYFWGDMGSRTPDDRFNDPWVPDWRGSSMVDRCISTQVRDGGGKLQAFGIINGAYQPTQQLGTAQRLIEGHNAEAMVFYTSTDCTALGTDQFIVVKFKRDVQRRAGGTEPFRGVQFYDFNTIQGLNMNDYNSFQEINSKSYDWRWVQRSGVPNTSGRAVVFSAYEDGSFSTVAYMSVKTADTVSAFHISGYLAKNDPRPAIGKLQTMLREAVLARPPATGNRAQQLNGANSGTISLGNGGSISFQRQNPQPDTHLAGQVNYGPNGPPIRWNRGRLPQGRSGGSGVSDSLSASSIQGQSPITNPSTVANPISNPVSNPVSNPIPSSIPGSGSNTRNIPYIMNSGSAQNLNTRPSNLGQNPNMVIRPPNPGPGQFPNIFAGRNPSPSSNTPQSRSPILNSGQNTGPNTSQRNMMQGQNQQGQPVPQLITNPNYGPDRKIPKELLLQMQQLHQQQKNNRGILRPAYLENAGTAQQPSAQIQQRPRSGRPPPPQQYFPNYLTNPQPINEADMGLNINPMNLPRLQGRPRIPPVGSLGSITVINGIPQYPGSPSGSPSQGNSDTAQIPNSNNGRIEEEPPEEPRIPPVEFEFESGNIPEKGPTGFFNNMFGKTLPFLEQTAEQPKLSIPTTLDPMVEDLYGDPRENEVNFPVRGWRGEPTSPTLRGQDVYGAVPDPDVPEGLSELIATVEEFLLNPPELEEEESQYDDSNLLDAFMWPSTLPPPDLPPLAKYTPPRAVPGTLQEITTEEQEHFPGFFDESIMQNKMEEEFEGNQQEDRVDIYDFDNIPSRRLTPDTRLFQDWRYNGVPILGNLQTLPTSYLDPNWQAIDTETNNLINQITADWKSFYRQKWMRVVEQADKISAEVKASWDDVYPFRAKAVAQVQAILADVERSGELNQPQKQAKLLKDLTRIRDDIQRIDSELIKLRGLKVQTDTLKKETLETWQKLWYRRLRDLELRYSTWRALATTNIERTQARLMSGDNGQM</sequence>
<accession>S8BLM9</accession>
<dbReference type="OrthoDB" id="5430996at2759"/>
<dbReference type="AlphaFoldDB" id="S8BLM9"/>
<feature type="compositionally biased region" description="Low complexity" evidence="1">
    <location>
        <begin position="433"/>
        <end position="449"/>
    </location>
</feature>
<keyword evidence="2" id="KW-0732">Signal</keyword>
<feature type="signal peptide" evidence="2">
    <location>
        <begin position="1"/>
        <end position="26"/>
    </location>
</feature>
<evidence type="ECO:0000313" key="4">
    <source>
        <dbReference type="Proteomes" id="UP000015100"/>
    </source>
</evidence>
<feature type="region of interest" description="Disordered" evidence="1">
    <location>
        <begin position="565"/>
        <end position="604"/>
    </location>
</feature>
<feature type="compositionally biased region" description="Polar residues" evidence="1">
    <location>
        <begin position="366"/>
        <end position="385"/>
    </location>
</feature>
<comment type="caution">
    <text evidence="3">The sequence shown here is derived from an EMBL/GenBank/DDBJ whole genome shotgun (WGS) entry which is preliminary data.</text>
</comment>
<organism evidence="3 4">
    <name type="scientific">Dactylellina haptotyla (strain CBS 200.50)</name>
    <name type="common">Nematode-trapping fungus</name>
    <name type="synonym">Monacrosporium haptotylum</name>
    <dbReference type="NCBI Taxonomy" id="1284197"/>
    <lineage>
        <taxon>Eukaryota</taxon>
        <taxon>Fungi</taxon>
        <taxon>Dikarya</taxon>
        <taxon>Ascomycota</taxon>
        <taxon>Pezizomycotina</taxon>
        <taxon>Orbiliomycetes</taxon>
        <taxon>Orbiliales</taxon>
        <taxon>Orbiliaceae</taxon>
        <taxon>Dactylellina</taxon>
    </lineage>
</organism>
<reference evidence="4" key="2">
    <citation type="submission" date="2013-04" db="EMBL/GenBank/DDBJ databases">
        <title>Genomic mechanisms accounting for the adaptation to parasitism in nematode-trapping fungi.</title>
        <authorList>
            <person name="Ahren D.G."/>
        </authorList>
    </citation>
    <scope>NUCLEOTIDE SEQUENCE [LARGE SCALE GENOMIC DNA]</scope>
    <source>
        <strain evidence="4">CBS 200.50</strain>
    </source>
</reference>
<feature type="compositionally biased region" description="Low complexity" evidence="1">
    <location>
        <begin position="565"/>
        <end position="580"/>
    </location>
</feature>